<dbReference type="RefSeq" id="XP_018136932.1">
    <property type="nucleotide sequence ID" value="XM_018294682.1"/>
</dbReference>
<dbReference type="GeneID" id="28858676"/>
<dbReference type="Proteomes" id="UP000078397">
    <property type="component" value="Unassembled WGS sequence"/>
</dbReference>
<name>A0A179F055_METCM</name>
<dbReference type="EMBL" id="LSBJ02000013">
    <property type="protein sequence ID" value="OAQ58835.1"/>
    <property type="molecule type" value="Genomic_DNA"/>
</dbReference>
<dbReference type="KEGG" id="pchm:VFPPC_16930"/>
<accession>A0A179F055</accession>
<comment type="caution">
    <text evidence="1">The sequence shown here is derived from an EMBL/GenBank/DDBJ whole genome shotgun (WGS) entry which is preliminary data.</text>
</comment>
<gene>
    <name evidence="1" type="ORF">VFPPC_16930</name>
</gene>
<protein>
    <submittedName>
        <fullName evidence="1">Uncharacterized protein</fullName>
    </submittedName>
</protein>
<evidence type="ECO:0000313" key="2">
    <source>
        <dbReference type="Proteomes" id="UP000078397"/>
    </source>
</evidence>
<dbReference type="AlphaFoldDB" id="A0A179F055"/>
<proteinExistence type="predicted"/>
<organism evidence="1 2">
    <name type="scientific">Pochonia chlamydosporia 170</name>
    <dbReference type="NCBI Taxonomy" id="1380566"/>
    <lineage>
        <taxon>Eukaryota</taxon>
        <taxon>Fungi</taxon>
        <taxon>Dikarya</taxon>
        <taxon>Ascomycota</taxon>
        <taxon>Pezizomycotina</taxon>
        <taxon>Sordariomycetes</taxon>
        <taxon>Hypocreomycetidae</taxon>
        <taxon>Hypocreales</taxon>
        <taxon>Clavicipitaceae</taxon>
        <taxon>Pochonia</taxon>
    </lineage>
</organism>
<evidence type="ECO:0000313" key="1">
    <source>
        <dbReference type="EMBL" id="OAQ58835.1"/>
    </source>
</evidence>
<keyword evidence="2" id="KW-1185">Reference proteome</keyword>
<reference evidence="1 2" key="1">
    <citation type="journal article" date="2016" name="PLoS Pathog.">
        <title>Biosynthesis of antibiotic leucinostatins in bio-control fungus Purpureocillium lilacinum and their inhibition on phytophthora revealed by genome mining.</title>
        <authorList>
            <person name="Wang G."/>
            <person name="Liu Z."/>
            <person name="Lin R."/>
            <person name="Li E."/>
            <person name="Mao Z."/>
            <person name="Ling J."/>
            <person name="Yang Y."/>
            <person name="Yin W.B."/>
            <person name="Xie B."/>
        </authorList>
    </citation>
    <scope>NUCLEOTIDE SEQUENCE [LARGE SCALE GENOMIC DNA]</scope>
    <source>
        <strain evidence="1">170</strain>
    </source>
</reference>
<sequence>MSGPPLVIDLSSVVPVSTGLACGGTFGAKVRACVRQDIDQQTTEGGALLGTSFFLVLSAQASFHISFAIPITSPFSQSLRLSTILSIFDSFLPSSNHRAPNRTILIANFKACIDAAGYLDDLPLETPFEQHTLALAQSRHLLCRTRTLLSQSLLVSHGTQFCASAQWARNH</sequence>